<accession>A0ABP8LBH8</accession>
<organism evidence="1 2">
    <name type="scientific">Georgenia halophila</name>
    <dbReference type="NCBI Taxonomy" id="620889"/>
    <lineage>
        <taxon>Bacteria</taxon>
        <taxon>Bacillati</taxon>
        <taxon>Actinomycetota</taxon>
        <taxon>Actinomycetes</taxon>
        <taxon>Micrococcales</taxon>
        <taxon>Bogoriellaceae</taxon>
        <taxon>Georgenia</taxon>
    </lineage>
</organism>
<gene>
    <name evidence="1" type="ORF">GCM10023169_23990</name>
</gene>
<name>A0ABP8LBH8_9MICO</name>
<dbReference type="Proteomes" id="UP001500622">
    <property type="component" value="Unassembled WGS sequence"/>
</dbReference>
<sequence>MEYATLEPEATGVASALSFGRRKKPALSPISCSTEAAAQFPVTWNALLPLVKLARASASDVALAPSAM</sequence>
<protein>
    <submittedName>
        <fullName evidence="1">Uncharacterized protein</fullName>
    </submittedName>
</protein>
<keyword evidence="2" id="KW-1185">Reference proteome</keyword>
<evidence type="ECO:0000313" key="2">
    <source>
        <dbReference type="Proteomes" id="UP001500622"/>
    </source>
</evidence>
<reference evidence="2" key="1">
    <citation type="journal article" date="2019" name="Int. J. Syst. Evol. Microbiol.">
        <title>The Global Catalogue of Microorganisms (GCM) 10K type strain sequencing project: providing services to taxonomists for standard genome sequencing and annotation.</title>
        <authorList>
            <consortium name="The Broad Institute Genomics Platform"/>
            <consortium name="The Broad Institute Genome Sequencing Center for Infectious Disease"/>
            <person name="Wu L."/>
            <person name="Ma J."/>
        </authorList>
    </citation>
    <scope>NUCLEOTIDE SEQUENCE [LARGE SCALE GENOMIC DNA]</scope>
    <source>
        <strain evidence="2">JCM 17810</strain>
    </source>
</reference>
<proteinExistence type="predicted"/>
<comment type="caution">
    <text evidence="1">The sequence shown here is derived from an EMBL/GenBank/DDBJ whole genome shotgun (WGS) entry which is preliminary data.</text>
</comment>
<dbReference type="EMBL" id="BAABGN010000011">
    <property type="protein sequence ID" value="GAA4425865.1"/>
    <property type="molecule type" value="Genomic_DNA"/>
</dbReference>
<evidence type="ECO:0000313" key="1">
    <source>
        <dbReference type="EMBL" id="GAA4425865.1"/>
    </source>
</evidence>